<dbReference type="EMBL" id="CP003969">
    <property type="protein sequence ID" value="AGP35938.1"/>
    <property type="molecule type" value="Genomic_DNA"/>
</dbReference>
<accession>S4XZA5</accession>
<gene>
    <name evidence="1" type="ORF">SCE1572_16380</name>
</gene>
<dbReference type="RefSeq" id="WP_020735222.1">
    <property type="nucleotide sequence ID" value="NC_021658.1"/>
</dbReference>
<name>S4XZA5_SORCE</name>
<evidence type="ECO:0000313" key="1">
    <source>
        <dbReference type="EMBL" id="AGP35938.1"/>
    </source>
</evidence>
<dbReference type="Proteomes" id="UP000014803">
    <property type="component" value="Chromosome"/>
</dbReference>
<evidence type="ECO:0000313" key="2">
    <source>
        <dbReference type="Proteomes" id="UP000014803"/>
    </source>
</evidence>
<dbReference type="PATRIC" id="fig|1254432.3.peg.3690"/>
<protein>
    <submittedName>
        <fullName evidence="1">Uncharacterized protein</fullName>
    </submittedName>
</protein>
<dbReference type="AlphaFoldDB" id="S4XZA5"/>
<proteinExistence type="predicted"/>
<sequence>MIVPVHALMAEGAALLPPALVSPAAHARLAAAAAGLPEVASCAAVECRLDGSERVDLLVCLTAAEGGHRALARRRADLDLLAEPAWARVAAFCAEWADPGSPLYRGIPLLWLELDLPDDGARLPSSVPAPYPFPCIEPSVPGGVAPGAAGDGAGLPERAGVIRRALALLLGEPVPPAVDGALLRCIARLPPSGRAMHVAPLAVRGRAAVRLVVAMGKADVPAYLARIDWPGSIADIEALLDGMVPFTSHVSFHLDVGAAVEPMLGLEISYPIVDVRWATALGRLVALGACLPDKRDAILAWPADARPWPGRGWPTRLRQGVMLKLVYRPDAPLEAKAYLGITPYVALFG</sequence>
<dbReference type="HOGENOM" id="CLU_055262_0_0_7"/>
<dbReference type="eggNOG" id="COG3751">
    <property type="taxonomic scope" value="Bacteria"/>
</dbReference>
<dbReference type="OrthoDB" id="943699at2"/>
<reference evidence="1 2" key="1">
    <citation type="journal article" date="2013" name="Sci. Rep.">
        <title>Extraordinary expansion of a Sorangium cellulosum genome from an alkaline milieu.</title>
        <authorList>
            <person name="Han K."/>
            <person name="Li Z.F."/>
            <person name="Peng R."/>
            <person name="Zhu L.P."/>
            <person name="Zhou T."/>
            <person name="Wang L.G."/>
            <person name="Li S.G."/>
            <person name="Zhang X.B."/>
            <person name="Hu W."/>
            <person name="Wu Z.H."/>
            <person name="Qin N."/>
            <person name="Li Y.Z."/>
        </authorList>
    </citation>
    <scope>NUCLEOTIDE SEQUENCE [LARGE SCALE GENOMIC DNA]</scope>
    <source>
        <strain evidence="1 2">So0157-2</strain>
    </source>
</reference>
<organism evidence="1 2">
    <name type="scientific">Sorangium cellulosum So0157-2</name>
    <dbReference type="NCBI Taxonomy" id="1254432"/>
    <lineage>
        <taxon>Bacteria</taxon>
        <taxon>Pseudomonadati</taxon>
        <taxon>Myxococcota</taxon>
        <taxon>Polyangia</taxon>
        <taxon>Polyangiales</taxon>
        <taxon>Polyangiaceae</taxon>
        <taxon>Sorangium</taxon>
    </lineage>
</organism>
<dbReference type="STRING" id="1254432.SCE1572_16380"/>
<dbReference type="KEGG" id="scu:SCE1572_16380"/>